<organism evidence="3 4">
    <name type="scientific">Schaalia meyeri</name>
    <dbReference type="NCBI Taxonomy" id="52773"/>
    <lineage>
        <taxon>Bacteria</taxon>
        <taxon>Bacillati</taxon>
        <taxon>Actinomycetota</taxon>
        <taxon>Actinomycetes</taxon>
        <taxon>Actinomycetales</taxon>
        <taxon>Actinomycetaceae</taxon>
        <taxon>Schaalia</taxon>
    </lineage>
</organism>
<keyword evidence="4" id="KW-1185">Reference proteome</keyword>
<feature type="transmembrane region" description="Helical" evidence="1">
    <location>
        <begin position="60"/>
        <end position="81"/>
    </location>
</feature>
<dbReference type="Proteomes" id="UP000595220">
    <property type="component" value="Chromosome"/>
</dbReference>
<evidence type="ECO:0000313" key="4">
    <source>
        <dbReference type="Proteomes" id="UP000595220"/>
    </source>
</evidence>
<dbReference type="Pfam" id="PF13559">
    <property type="entry name" value="DUF4129"/>
    <property type="match status" value="1"/>
</dbReference>
<name>A0AAP9Y8V5_9ACTO</name>
<protein>
    <submittedName>
        <fullName evidence="3">DUF4129 domain-containing protein</fullName>
    </submittedName>
</protein>
<accession>A0AAP9Y8V5</accession>
<gene>
    <name evidence="3" type="ORF">I6H42_01255</name>
</gene>
<dbReference type="InterPro" id="IPR025403">
    <property type="entry name" value="TgpA-like_C"/>
</dbReference>
<reference evidence="3 4" key="1">
    <citation type="submission" date="2020-12" db="EMBL/GenBank/DDBJ databases">
        <title>FDA dAtabase for Regulatory Grade micrObial Sequences (FDA-ARGOS): Supporting development and validation of Infectious Disease Dx tests.</title>
        <authorList>
            <person name="Sproer C."/>
            <person name="Gronow S."/>
            <person name="Severitt S."/>
            <person name="Schroder I."/>
            <person name="Tallon L."/>
            <person name="Sadzewicz L."/>
            <person name="Zhao X."/>
            <person name="Boylan J."/>
            <person name="Ott S."/>
            <person name="Bowen H."/>
            <person name="Vavikolanu K."/>
            <person name="Mehta A."/>
            <person name="Aluvathingal J."/>
            <person name="Nadendla S."/>
            <person name="Lowell S."/>
            <person name="Myers T."/>
            <person name="Yan Y."/>
            <person name="Sichtig H."/>
        </authorList>
    </citation>
    <scope>NUCLEOTIDE SEQUENCE [LARGE SCALE GENOMIC DNA]</scope>
    <source>
        <strain evidence="3 4">FDAARGOS_985</strain>
    </source>
</reference>
<keyword evidence="1" id="KW-0472">Membrane</keyword>
<keyword evidence="1" id="KW-0812">Transmembrane</keyword>
<dbReference type="RefSeq" id="WP_050695084.1">
    <property type="nucleotide sequence ID" value="NZ_CP012072.1"/>
</dbReference>
<keyword evidence="1" id="KW-1133">Transmembrane helix</keyword>
<dbReference type="EMBL" id="CP066065">
    <property type="protein sequence ID" value="QQC44090.1"/>
    <property type="molecule type" value="Genomic_DNA"/>
</dbReference>
<feature type="domain" description="Protein-glutamine gamma-glutamyltransferase-like C-terminal" evidence="2">
    <location>
        <begin position="125"/>
        <end position="192"/>
    </location>
</feature>
<evidence type="ECO:0000259" key="2">
    <source>
        <dbReference type="Pfam" id="PF13559"/>
    </source>
</evidence>
<dbReference type="AlphaFoldDB" id="A0AAP9Y8V5"/>
<evidence type="ECO:0000256" key="1">
    <source>
        <dbReference type="SAM" id="Phobius"/>
    </source>
</evidence>
<evidence type="ECO:0000313" key="3">
    <source>
        <dbReference type="EMBL" id="QQC44090.1"/>
    </source>
</evidence>
<dbReference type="KEGG" id="amy:ADJ76_05210"/>
<proteinExistence type="predicted"/>
<sequence>MLACEAPLTPDQGEAHEWLVKELARGEYSDAPNPVVRFVASIIDWLTDAVSWRGHGVPPISLVLIILAIIAIAGVVIALIFNPIRLSSRRVSHTVFEEEIGLPEARGAFDQAVAAQDWNLAYVWAYRLMVLGLDECEVISSTPGLTAREAADAATRLIPDLGPQLAHYAQTFDRVRYGGSPASRDQVDTLRDFTPHLLHECRHAGDQS</sequence>